<keyword evidence="2" id="KW-1185">Reference proteome</keyword>
<organism evidence="1 2">
    <name type="scientific">Streptomyces olivaceiscleroticus</name>
    <dbReference type="NCBI Taxonomy" id="68245"/>
    <lineage>
        <taxon>Bacteria</taxon>
        <taxon>Bacillati</taxon>
        <taxon>Actinomycetota</taxon>
        <taxon>Actinomycetes</taxon>
        <taxon>Kitasatosporales</taxon>
        <taxon>Streptomycetaceae</taxon>
        <taxon>Streptomyces</taxon>
    </lineage>
</organism>
<name>A0ABN1AI11_9ACTN</name>
<proteinExistence type="predicted"/>
<evidence type="ECO:0000313" key="1">
    <source>
        <dbReference type="EMBL" id="GAA0477035.1"/>
    </source>
</evidence>
<dbReference type="EMBL" id="BAAABY010000033">
    <property type="protein sequence ID" value="GAA0477035.1"/>
    <property type="molecule type" value="Genomic_DNA"/>
</dbReference>
<comment type="caution">
    <text evidence="1">The sequence shown here is derived from an EMBL/GenBank/DDBJ whole genome shotgun (WGS) entry which is preliminary data.</text>
</comment>
<accession>A0ABN1AI11</accession>
<protein>
    <submittedName>
        <fullName evidence="1">Uncharacterized protein</fullName>
    </submittedName>
</protein>
<reference evidence="1 2" key="1">
    <citation type="journal article" date="2019" name="Int. J. Syst. Evol. Microbiol.">
        <title>The Global Catalogue of Microorganisms (GCM) 10K type strain sequencing project: providing services to taxonomists for standard genome sequencing and annotation.</title>
        <authorList>
            <consortium name="The Broad Institute Genomics Platform"/>
            <consortium name="The Broad Institute Genome Sequencing Center for Infectious Disease"/>
            <person name="Wu L."/>
            <person name="Ma J."/>
        </authorList>
    </citation>
    <scope>NUCLEOTIDE SEQUENCE [LARGE SCALE GENOMIC DNA]</scope>
    <source>
        <strain evidence="1 2">JCM 4805</strain>
    </source>
</reference>
<gene>
    <name evidence="1" type="ORF">GCM10010361_46900</name>
</gene>
<sequence>MVTCAGEVVTVVGAGGVYVVSDAANVAQVVTGTVPEAYVAGVVDCVGARADQSLLADSSGGQPCPRCVAGAVITRVRRAPWLPGGLHQRVLSMRSFRG</sequence>
<evidence type="ECO:0000313" key="2">
    <source>
        <dbReference type="Proteomes" id="UP001500909"/>
    </source>
</evidence>
<dbReference type="Proteomes" id="UP001500909">
    <property type="component" value="Unassembled WGS sequence"/>
</dbReference>